<dbReference type="NCBIfam" id="TIGR00402">
    <property type="entry name" value="napF"/>
    <property type="match status" value="1"/>
</dbReference>
<comment type="similarity">
    <text evidence="6">Belongs to the NapF family.</text>
</comment>
<feature type="binding site" evidence="6">
    <location>
        <position position="147"/>
    </location>
    <ligand>
        <name>[4Fe-4S] cluster</name>
        <dbReference type="ChEBI" id="CHEBI:49883"/>
        <label>3</label>
    </ligand>
</feature>
<evidence type="ECO:0000313" key="9">
    <source>
        <dbReference type="Proteomes" id="UP000245629"/>
    </source>
</evidence>
<evidence type="ECO:0000256" key="5">
    <source>
        <dbReference type="ARBA" id="ARBA00023014"/>
    </source>
</evidence>
<dbReference type="HAMAP" id="MF_02201">
    <property type="entry name" value="NapF"/>
    <property type="match status" value="1"/>
</dbReference>
<feature type="domain" description="4Fe-4S ferredoxin-type" evidence="7">
    <location>
        <begin position="35"/>
        <end position="64"/>
    </location>
</feature>
<feature type="binding site" evidence="6">
    <location>
        <position position="47"/>
    </location>
    <ligand>
        <name>[4Fe-4S] cluster</name>
        <dbReference type="ChEBI" id="CHEBI:49883"/>
        <label>1</label>
    </ligand>
</feature>
<evidence type="ECO:0000256" key="4">
    <source>
        <dbReference type="ARBA" id="ARBA00023004"/>
    </source>
</evidence>
<protein>
    <recommendedName>
        <fullName evidence="6">Ferredoxin-type protein NapF</fullName>
    </recommendedName>
</protein>
<name>A0A2S2CZR8_9PROT</name>
<feature type="binding site" evidence="6">
    <location>
        <position position="86"/>
    </location>
    <ligand>
        <name>[4Fe-4S] cluster</name>
        <dbReference type="ChEBI" id="CHEBI:49883"/>
        <label>2</label>
    </ligand>
</feature>
<feature type="binding site" evidence="6">
    <location>
        <position position="54"/>
    </location>
    <ligand>
        <name>[4Fe-4S] cluster</name>
        <dbReference type="ChEBI" id="CHEBI:49883"/>
        <label>1</label>
    </ligand>
</feature>
<evidence type="ECO:0000313" key="8">
    <source>
        <dbReference type="EMBL" id="AWK89935.1"/>
    </source>
</evidence>
<evidence type="ECO:0000256" key="1">
    <source>
        <dbReference type="ARBA" id="ARBA00022485"/>
    </source>
</evidence>
<keyword evidence="9" id="KW-1185">Reference proteome</keyword>
<keyword evidence="5 6" id="KW-0411">Iron-sulfur</keyword>
<dbReference type="KEGG" id="azz:DEW08_28405"/>
<sequence>MTGDGIDLARRRFLRGGARRGREARDPAPIRPPWSSPERFAALCTRCGACGGACPEGILQPGDGGFPEIRFGHGECSFCGACADACPAPLFDRTGHPWTLTATIGADCLGNRRIVCRSCRDACPESAIRIAPAPGGLADTAVDAALCTGCGACVAPCPTGAVAVRPAAGAMTGDRA</sequence>
<accession>A0A2S2CZR8</accession>
<dbReference type="RefSeq" id="WP_109333733.1">
    <property type="nucleotide sequence ID" value="NZ_CP029358.1"/>
</dbReference>
<gene>
    <name evidence="6 8" type="primary">napF</name>
    <name evidence="8" type="ORF">DEW08_28405</name>
</gene>
<geneLocation type="plasmid" evidence="8 9">
    <name>unnamed3</name>
</geneLocation>
<feature type="binding site" evidence="6">
    <location>
        <position position="82"/>
    </location>
    <ligand>
        <name>[4Fe-4S] cluster</name>
        <dbReference type="ChEBI" id="CHEBI:49883"/>
        <label>2</label>
    </ligand>
</feature>
<feature type="binding site" evidence="6">
    <location>
        <position position="44"/>
    </location>
    <ligand>
        <name>[4Fe-4S] cluster</name>
        <dbReference type="ChEBI" id="CHEBI:49883"/>
        <label>1</label>
    </ligand>
</feature>
<dbReference type="GO" id="GO:0046872">
    <property type="term" value="F:metal ion binding"/>
    <property type="evidence" value="ECO:0007669"/>
    <property type="project" value="UniProtKB-KW"/>
</dbReference>
<evidence type="ECO:0000256" key="6">
    <source>
        <dbReference type="HAMAP-Rule" id="MF_02201"/>
    </source>
</evidence>
<keyword evidence="6" id="KW-0963">Cytoplasm</keyword>
<dbReference type="Pfam" id="PF12838">
    <property type="entry name" value="Fer4_7"/>
    <property type="match status" value="2"/>
</dbReference>
<keyword evidence="8" id="KW-0614">Plasmid</keyword>
<keyword evidence="4 6" id="KW-0408">Iron</keyword>
<comment type="subcellular location">
    <subcellularLocation>
        <location evidence="6">Cytoplasm</location>
    </subcellularLocation>
</comment>
<feature type="domain" description="4Fe-4S ferredoxin-type" evidence="7">
    <location>
        <begin position="67"/>
        <end position="96"/>
    </location>
</feature>
<feature type="binding site" evidence="6">
    <location>
        <position position="76"/>
    </location>
    <ligand>
        <name>[4Fe-4S] cluster</name>
        <dbReference type="ChEBI" id="CHEBI:49883"/>
        <label>2</label>
    </ligand>
</feature>
<dbReference type="PANTHER" id="PTHR43687:SF1">
    <property type="entry name" value="FERREDOXIN III"/>
    <property type="match status" value="1"/>
</dbReference>
<evidence type="ECO:0000256" key="3">
    <source>
        <dbReference type="ARBA" id="ARBA00022737"/>
    </source>
</evidence>
<dbReference type="GO" id="GO:0005737">
    <property type="term" value="C:cytoplasm"/>
    <property type="evidence" value="ECO:0007669"/>
    <property type="project" value="UniProtKB-SubCell"/>
</dbReference>
<feature type="binding site" evidence="6">
    <location>
        <position position="79"/>
    </location>
    <ligand>
        <name>[4Fe-4S] cluster</name>
        <dbReference type="ChEBI" id="CHEBI:49883"/>
        <label>2</label>
    </ligand>
</feature>
<dbReference type="OrthoDB" id="9800445at2"/>
<proteinExistence type="inferred from homology"/>
<feature type="domain" description="4Fe-4S ferredoxin-type" evidence="7">
    <location>
        <begin position="138"/>
        <end position="167"/>
    </location>
</feature>
<keyword evidence="1 6" id="KW-0004">4Fe-4S</keyword>
<organism evidence="8 9">
    <name type="scientific">Azospirillum thermophilum</name>
    <dbReference type="NCBI Taxonomy" id="2202148"/>
    <lineage>
        <taxon>Bacteria</taxon>
        <taxon>Pseudomonadati</taxon>
        <taxon>Pseudomonadota</taxon>
        <taxon>Alphaproteobacteria</taxon>
        <taxon>Rhodospirillales</taxon>
        <taxon>Azospirillaceae</taxon>
        <taxon>Azospirillum</taxon>
    </lineage>
</organism>
<evidence type="ECO:0000256" key="2">
    <source>
        <dbReference type="ARBA" id="ARBA00022723"/>
    </source>
</evidence>
<dbReference type="InterPro" id="IPR050572">
    <property type="entry name" value="Fe-S_Ferredoxin"/>
</dbReference>
<feature type="binding site" evidence="6">
    <location>
        <position position="150"/>
    </location>
    <ligand>
        <name>[4Fe-4S] cluster</name>
        <dbReference type="ChEBI" id="CHEBI:49883"/>
        <label>3</label>
    </ligand>
</feature>
<dbReference type="PROSITE" id="PS00198">
    <property type="entry name" value="4FE4S_FER_1"/>
    <property type="match status" value="2"/>
</dbReference>
<dbReference type="PANTHER" id="PTHR43687">
    <property type="entry name" value="ADENYLYLSULFATE REDUCTASE, BETA SUBUNIT"/>
    <property type="match status" value="1"/>
</dbReference>
<dbReference type="Gene3D" id="3.30.70.20">
    <property type="match status" value="2"/>
</dbReference>
<comment type="subunit">
    <text evidence="6">Interacts with the cytoplasmic NapA precursor.</text>
</comment>
<feature type="binding site" evidence="6">
    <location>
        <position position="153"/>
    </location>
    <ligand>
        <name>[4Fe-4S] cluster</name>
        <dbReference type="ChEBI" id="CHEBI:49883"/>
        <label>3</label>
    </ligand>
</feature>
<comment type="function">
    <text evidence="6">Could be involved in the maturation of NapA, the catalytic subunit of the periplasmic nitrate reductase, before its export into the periplasm.</text>
</comment>
<dbReference type="InterPro" id="IPR017896">
    <property type="entry name" value="4Fe4S_Fe-S-bd"/>
</dbReference>
<evidence type="ECO:0000259" key="7">
    <source>
        <dbReference type="PROSITE" id="PS51379"/>
    </source>
</evidence>
<keyword evidence="2 6" id="KW-0479">Metal-binding</keyword>
<dbReference type="InterPro" id="IPR004496">
    <property type="entry name" value="NapF"/>
</dbReference>
<dbReference type="InterPro" id="IPR017900">
    <property type="entry name" value="4Fe4S_Fe_S_CS"/>
</dbReference>
<dbReference type="EMBL" id="CP029358">
    <property type="protein sequence ID" value="AWK89935.1"/>
    <property type="molecule type" value="Genomic_DNA"/>
</dbReference>
<reference evidence="9" key="1">
    <citation type="submission" date="2018-05" db="EMBL/GenBank/DDBJ databases">
        <title>Azospirillum thermophila sp. nov., a novel isolated from hot spring.</title>
        <authorList>
            <person name="Zhao Z."/>
        </authorList>
    </citation>
    <scope>NUCLEOTIDE SEQUENCE [LARGE SCALE GENOMIC DNA]</scope>
    <source>
        <strain evidence="9">CFH 70021</strain>
        <plasmid evidence="9">unnamed3</plasmid>
    </source>
</reference>
<keyword evidence="3 6" id="KW-0677">Repeat</keyword>
<dbReference type="GO" id="GO:0051539">
    <property type="term" value="F:4 iron, 4 sulfur cluster binding"/>
    <property type="evidence" value="ECO:0007669"/>
    <property type="project" value="UniProtKB-UniRule"/>
</dbReference>
<dbReference type="PROSITE" id="PS51379">
    <property type="entry name" value="4FE4S_FER_2"/>
    <property type="match status" value="3"/>
</dbReference>
<feature type="binding site" evidence="6">
    <location>
        <position position="50"/>
    </location>
    <ligand>
        <name>[4Fe-4S] cluster</name>
        <dbReference type="ChEBI" id="CHEBI:49883"/>
        <label>1</label>
    </ligand>
</feature>
<feature type="binding site" evidence="6">
    <location>
        <position position="157"/>
    </location>
    <ligand>
        <name>[4Fe-4S] cluster</name>
        <dbReference type="ChEBI" id="CHEBI:49883"/>
        <label>3</label>
    </ligand>
</feature>
<dbReference type="SUPFAM" id="SSF46548">
    <property type="entry name" value="alpha-helical ferredoxin"/>
    <property type="match status" value="1"/>
</dbReference>
<comment type="cofactor">
    <cofactor evidence="6">
        <name>[4Fe-4S] cluster</name>
        <dbReference type="ChEBI" id="CHEBI:49883"/>
    </cofactor>
</comment>
<dbReference type="Proteomes" id="UP000245629">
    <property type="component" value="Plasmid unnamed3"/>
</dbReference>
<dbReference type="CDD" id="cd10564">
    <property type="entry name" value="NapF_like"/>
    <property type="match status" value="1"/>
</dbReference>
<dbReference type="AlphaFoldDB" id="A0A2S2CZR8"/>